<comment type="caution">
    <text evidence="5">The sequence shown here is derived from an EMBL/GenBank/DDBJ whole genome shotgun (WGS) entry which is preliminary data.</text>
</comment>
<dbReference type="InterPro" id="IPR036390">
    <property type="entry name" value="WH_DNA-bd_sf"/>
</dbReference>
<dbReference type="Proteomes" id="UP000600449">
    <property type="component" value="Unassembled WGS sequence"/>
</dbReference>
<sequence length="236" mass="25957">MTANDEVESVEAAAGTGLDEEMTGLRRTSVFQKLRAEILTCTIRPGTRIQERDLADRFGVSKSPIRDALIKLEEQNLVEVMPRKGYRVKPISIADAREIYEMRLIYERECVGRLVETASDETIAGLAPYATMPEPIALSTWAAYNSAFHTALAIGCGNARLARAACEINEQADRLTMIGVATRDAGDLATFVREHAEIIAAIGERNRRRAAALMRAHIESSRRRVLEALESAAIVG</sequence>
<keyword evidence="3" id="KW-0804">Transcription</keyword>
<dbReference type="InterPro" id="IPR011711">
    <property type="entry name" value="GntR_C"/>
</dbReference>
<dbReference type="PANTHER" id="PTHR43537:SF45">
    <property type="entry name" value="GNTR FAMILY REGULATORY PROTEIN"/>
    <property type="match status" value="1"/>
</dbReference>
<dbReference type="InterPro" id="IPR036388">
    <property type="entry name" value="WH-like_DNA-bd_sf"/>
</dbReference>
<gene>
    <name evidence="5" type="ORF">GCM10011322_40190</name>
</gene>
<dbReference type="GO" id="GO:0003677">
    <property type="term" value="F:DNA binding"/>
    <property type="evidence" value="ECO:0007669"/>
    <property type="project" value="UniProtKB-KW"/>
</dbReference>
<dbReference type="RefSeq" id="WP_188915058.1">
    <property type="nucleotide sequence ID" value="NZ_BMMF01000014.1"/>
</dbReference>
<evidence type="ECO:0000259" key="4">
    <source>
        <dbReference type="PROSITE" id="PS50949"/>
    </source>
</evidence>
<dbReference type="Pfam" id="PF07729">
    <property type="entry name" value="FCD"/>
    <property type="match status" value="1"/>
</dbReference>
<dbReference type="AlphaFoldDB" id="A0A917QFP4"/>
<keyword evidence="1" id="KW-0805">Transcription regulation</keyword>
<dbReference type="SUPFAM" id="SSF48008">
    <property type="entry name" value="GntR ligand-binding domain-like"/>
    <property type="match status" value="1"/>
</dbReference>
<accession>A0A917QFP4</accession>
<feature type="domain" description="HTH gntR-type" evidence="4">
    <location>
        <begin position="24"/>
        <end position="91"/>
    </location>
</feature>
<dbReference type="CDD" id="cd07377">
    <property type="entry name" value="WHTH_GntR"/>
    <property type="match status" value="1"/>
</dbReference>
<keyword evidence="6" id="KW-1185">Reference proteome</keyword>
<evidence type="ECO:0000256" key="1">
    <source>
        <dbReference type="ARBA" id="ARBA00023015"/>
    </source>
</evidence>
<evidence type="ECO:0000256" key="2">
    <source>
        <dbReference type="ARBA" id="ARBA00023125"/>
    </source>
</evidence>
<dbReference type="PROSITE" id="PS50949">
    <property type="entry name" value="HTH_GNTR"/>
    <property type="match status" value="1"/>
</dbReference>
<dbReference type="PANTHER" id="PTHR43537">
    <property type="entry name" value="TRANSCRIPTIONAL REGULATOR, GNTR FAMILY"/>
    <property type="match status" value="1"/>
</dbReference>
<dbReference type="SMART" id="SM00895">
    <property type="entry name" value="FCD"/>
    <property type="match status" value="1"/>
</dbReference>
<dbReference type="SMART" id="SM00345">
    <property type="entry name" value="HTH_GNTR"/>
    <property type="match status" value="1"/>
</dbReference>
<name>A0A917QFP4_9HYPH</name>
<dbReference type="GO" id="GO:0003700">
    <property type="term" value="F:DNA-binding transcription factor activity"/>
    <property type="evidence" value="ECO:0007669"/>
    <property type="project" value="InterPro"/>
</dbReference>
<reference evidence="5 6" key="1">
    <citation type="journal article" date="2014" name="Int. J. Syst. Evol. Microbiol.">
        <title>Complete genome sequence of Corynebacterium casei LMG S-19264T (=DSM 44701T), isolated from a smear-ripened cheese.</title>
        <authorList>
            <consortium name="US DOE Joint Genome Institute (JGI-PGF)"/>
            <person name="Walter F."/>
            <person name="Albersmeier A."/>
            <person name="Kalinowski J."/>
            <person name="Ruckert C."/>
        </authorList>
    </citation>
    <scope>NUCLEOTIDE SEQUENCE [LARGE SCALE GENOMIC DNA]</scope>
    <source>
        <strain evidence="5 6">CGMCC 1.9161</strain>
    </source>
</reference>
<evidence type="ECO:0000256" key="3">
    <source>
        <dbReference type="ARBA" id="ARBA00023163"/>
    </source>
</evidence>
<dbReference type="Pfam" id="PF00392">
    <property type="entry name" value="GntR"/>
    <property type="match status" value="1"/>
</dbReference>
<dbReference type="SUPFAM" id="SSF46785">
    <property type="entry name" value="Winged helix' DNA-binding domain"/>
    <property type="match status" value="1"/>
</dbReference>
<keyword evidence="2" id="KW-0238">DNA-binding</keyword>
<evidence type="ECO:0000313" key="6">
    <source>
        <dbReference type="Proteomes" id="UP000600449"/>
    </source>
</evidence>
<organism evidence="5 6">
    <name type="scientific">Salinarimonas ramus</name>
    <dbReference type="NCBI Taxonomy" id="690164"/>
    <lineage>
        <taxon>Bacteria</taxon>
        <taxon>Pseudomonadati</taxon>
        <taxon>Pseudomonadota</taxon>
        <taxon>Alphaproteobacteria</taxon>
        <taxon>Hyphomicrobiales</taxon>
        <taxon>Salinarimonadaceae</taxon>
        <taxon>Salinarimonas</taxon>
    </lineage>
</organism>
<dbReference type="Gene3D" id="1.10.10.10">
    <property type="entry name" value="Winged helix-like DNA-binding domain superfamily/Winged helix DNA-binding domain"/>
    <property type="match status" value="1"/>
</dbReference>
<dbReference type="Gene3D" id="1.20.120.530">
    <property type="entry name" value="GntR ligand-binding domain-like"/>
    <property type="match status" value="1"/>
</dbReference>
<dbReference type="InterPro" id="IPR008920">
    <property type="entry name" value="TF_FadR/GntR_C"/>
</dbReference>
<evidence type="ECO:0000313" key="5">
    <source>
        <dbReference type="EMBL" id="GGK49156.1"/>
    </source>
</evidence>
<proteinExistence type="predicted"/>
<protein>
    <submittedName>
        <fullName evidence="5">Transcriptional regulator</fullName>
    </submittedName>
</protein>
<dbReference type="InterPro" id="IPR000524">
    <property type="entry name" value="Tscrpt_reg_HTH_GntR"/>
</dbReference>
<dbReference type="EMBL" id="BMMF01000014">
    <property type="protein sequence ID" value="GGK49156.1"/>
    <property type="molecule type" value="Genomic_DNA"/>
</dbReference>